<dbReference type="RefSeq" id="WP_307276432.1">
    <property type="nucleotide sequence ID" value="NZ_JAUSVX010000008.1"/>
</dbReference>
<keyword evidence="3" id="KW-1185">Reference proteome</keyword>
<dbReference type="NCBIfam" id="NF033545">
    <property type="entry name" value="transpos_IS630"/>
    <property type="match status" value="1"/>
</dbReference>
<evidence type="ECO:0000313" key="3">
    <source>
        <dbReference type="Proteomes" id="UP001242480"/>
    </source>
</evidence>
<evidence type="ECO:0000313" key="2">
    <source>
        <dbReference type="EMBL" id="MDQ0471399.1"/>
    </source>
</evidence>
<name>A0ABU0JAV5_9HYPH</name>
<dbReference type="Proteomes" id="UP001242480">
    <property type="component" value="Unassembled WGS sequence"/>
</dbReference>
<dbReference type="InterPro" id="IPR047655">
    <property type="entry name" value="Transpos_IS630-like"/>
</dbReference>
<feature type="region of interest" description="Disordered" evidence="1">
    <location>
        <begin position="152"/>
        <end position="183"/>
    </location>
</feature>
<evidence type="ECO:0000256" key="1">
    <source>
        <dbReference type="SAM" id="MobiDB-lite"/>
    </source>
</evidence>
<protein>
    <submittedName>
        <fullName evidence="2">Transposase</fullName>
    </submittedName>
</protein>
<dbReference type="EMBL" id="JAUSVX010000008">
    <property type="protein sequence ID" value="MDQ0471399.1"/>
    <property type="molecule type" value="Genomic_DNA"/>
</dbReference>
<dbReference type="Pfam" id="PF13565">
    <property type="entry name" value="HTH_32"/>
    <property type="match status" value="1"/>
</dbReference>
<comment type="caution">
    <text evidence="2">The sequence shown here is derived from an EMBL/GenBank/DDBJ whole genome shotgun (WGS) entry which is preliminary data.</text>
</comment>
<reference evidence="2 3" key="1">
    <citation type="submission" date="2023-07" db="EMBL/GenBank/DDBJ databases">
        <title>Genomic Encyclopedia of Type Strains, Phase IV (KMG-IV): sequencing the most valuable type-strain genomes for metagenomic binning, comparative biology and taxonomic classification.</title>
        <authorList>
            <person name="Goeker M."/>
        </authorList>
    </citation>
    <scope>NUCLEOTIDE SEQUENCE [LARGE SCALE GENOMIC DNA]</scope>
    <source>
        <strain evidence="2 3">DSM 19619</strain>
    </source>
</reference>
<organism evidence="2 3">
    <name type="scientific">Labrys wisconsinensis</name>
    <dbReference type="NCBI Taxonomy" id="425677"/>
    <lineage>
        <taxon>Bacteria</taxon>
        <taxon>Pseudomonadati</taxon>
        <taxon>Pseudomonadota</taxon>
        <taxon>Alphaproteobacteria</taxon>
        <taxon>Hyphomicrobiales</taxon>
        <taxon>Xanthobacteraceae</taxon>
        <taxon>Labrys</taxon>
    </lineage>
</organism>
<accession>A0ABU0JAV5</accession>
<gene>
    <name evidence="2" type="ORF">QO011_004422</name>
</gene>
<dbReference type="InterPro" id="IPR009057">
    <property type="entry name" value="Homeodomain-like_sf"/>
</dbReference>
<sequence length="183" mass="20768">MSAPLAIRRMDYTSAELRALSGRCRDGAQVRRLLALALVLEGRSRTEAAALNGMDRQTLRDWVQRYNDLGVEGLTSRSSPGRAPALSEHQMAELRELVINGPDPEIHKVVRWRCVDLKAEVARRFSVEVHESTIARWLHELDLTRLQPRPVHPKKDVEAEAAFKKTSPTWSDRRSPRTRSAGR</sequence>
<proteinExistence type="predicted"/>
<feature type="compositionally biased region" description="Basic and acidic residues" evidence="1">
    <location>
        <begin position="153"/>
        <end position="163"/>
    </location>
</feature>
<dbReference type="SUPFAM" id="SSF46689">
    <property type="entry name" value="Homeodomain-like"/>
    <property type="match status" value="1"/>
</dbReference>